<evidence type="ECO:0000256" key="1">
    <source>
        <dbReference type="SAM" id="MobiDB-lite"/>
    </source>
</evidence>
<dbReference type="InterPro" id="IPR011009">
    <property type="entry name" value="Kinase-like_dom_sf"/>
</dbReference>
<feature type="domain" description="Protein kinase" evidence="2">
    <location>
        <begin position="11"/>
        <end position="280"/>
    </location>
</feature>
<evidence type="ECO:0000313" key="3">
    <source>
        <dbReference type="EMBL" id="MDX8049633.1"/>
    </source>
</evidence>
<organism evidence="3 4">
    <name type="scientific">Lentzea kristufekii</name>
    <dbReference type="NCBI Taxonomy" id="3095430"/>
    <lineage>
        <taxon>Bacteria</taxon>
        <taxon>Bacillati</taxon>
        <taxon>Actinomycetota</taxon>
        <taxon>Actinomycetes</taxon>
        <taxon>Pseudonocardiales</taxon>
        <taxon>Pseudonocardiaceae</taxon>
        <taxon>Lentzea</taxon>
    </lineage>
</organism>
<dbReference type="RefSeq" id="WP_319983665.1">
    <property type="nucleotide sequence ID" value="NZ_JAXAVV010000004.1"/>
</dbReference>
<comment type="caution">
    <text evidence="3">The sequence shown here is derived from an EMBL/GenBank/DDBJ whole genome shotgun (WGS) entry which is preliminary data.</text>
</comment>
<dbReference type="InterPro" id="IPR000719">
    <property type="entry name" value="Prot_kinase_dom"/>
</dbReference>
<protein>
    <recommendedName>
        <fullName evidence="2">Protein kinase domain-containing protein</fullName>
    </recommendedName>
</protein>
<dbReference type="Gene3D" id="1.10.510.10">
    <property type="entry name" value="Transferase(Phosphotransferase) domain 1"/>
    <property type="match status" value="1"/>
</dbReference>
<sequence>MNDEVDLAELGQLGDRIGKGGQAVVYLVPGLTLPDVSGPLAYKAYLGQQSAPHGFRAIVRVRSAMDVRDRQRLDTIAAWPARVVRSQGRIVGVLMPLIPDSFFQRRTLPSGRPSRDPREAQNLFVAPELAARLGMPSLTGADRFAVCRDLAGALSFLHAKGIVFGDLNAKNELFRLTPEPTVMLVDCDAVRIRGSAAVVRQLSAPDWDPPEGVVLTQATDVYKLALFVLRVLSPGPQASTARAPERVRRLFDAEGWELLVRSLSARAKDRPAASAWYSYLALRTPRRTSTAVAPMLAARPSEPRPPMVTSGWRRDPATGQWVPAT</sequence>
<proteinExistence type="predicted"/>
<accession>A0ABU4TNF3</accession>
<reference evidence="3 4" key="1">
    <citation type="submission" date="2023-11" db="EMBL/GenBank/DDBJ databases">
        <title>Lentzea sokolovensis, sp. nov., Lentzea kristufkii, sp. nov., and Lentzea miocenensis, sp. nov., rare actinobacteria from Sokolov Coal Basin, Miocene lacustrine sediment, Czech Republic.</title>
        <authorList>
            <person name="Lara A."/>
            <person name="Kotroba L."/>
            <person name="Nouioui I."/>
            <person name="Neumann-Schaal M."/>
            <person name="Mast Y."/>
            <person name="Chronakova A."/>
        </authorList>
    </citation>
    <scope>NUCLEOTIDE SEQUENCE [LARGE SCALE GENOMIC DNA]</scope>
    <source>
        <strain evidence="3 4">BCCO 10_0798</strain>
    </source>
</reference>
<name>A0ABU4TNF3_9PSEU</name>
<evidence type="ECO:0000259" key="2">
    <source>
        <dbReference type="PROSITE" id="PS50011"/>
    </source>
</evidence>
<feature type="region of interest" description="Disordered" evidence="1">
    <location>
        <begin position="291"/>
        <end position="325"/>
    </location>
</feature>
<dbReference type="SUPFAM" id="SSF56112">
    <property type="entry name" value="Protein kinase-like (PK-like)"/>
    <property type="match status" value="1"/>
</dbReference>
<dbReference type="Proteomes" id="UP001271792">
    <property type="component" value="Unassembled WGS sequence"/>
</dbReference>
<evidence type="ECO:0000313" key="4">
    <source>
        <dbReference type="Proteomes" id="UP001271792"/>
    </source>
</evidence>
<dbReference type="PROSITE" id="PS50011">
    <property type="entry name" value="PROTEIN_KINASE_DOM"/>
    <property type="match status" value="1"/>
</dbReference>
<dbReference type="EMBL" id="JAXAVV010000004">
    <property type="protein sequence ID" value="MDX8049633.1"/>
    <property type="molecule type" value="Genomic_DNA"/>
</dbReference>
<keyword evidence="4" id="KW-1185">Reference proteome</keyword>
<gene>
    <name evidence="3" type="ORF">SK571_09610</name>
</gene>